<gene>
    <name evidence="5" type="primary">LOC115228639</name>
</gene>
<feature type="domain" description="PDZ" evidence="3">
    <location>
        <begin position="191"/>
        <end position="272"/>
    </location>
</feature>
<feature type="region of interest" description="Disordered" evidence="2">
    <location>
        <begin position="96"/>
        <end position="140"/>
    </location>
</feature>
<dbReference type="GO" id="GO:0072659">
    <property type="term" value="P:protein localization to plasma membrane"/>
    <property type="evidence" value="ECO:0007669"/>
    <property type="project" value="TreeGrafter"/>
</dbReference>
<dbReference type="PROSITE" id="PS50106">
    <property type="entry name" value="PDZ"/>
    <property type="match status" value="2"/>
</dbReference>
<dbReference type="CDD" id="cd06768">
    <property type="entry name" value="PDZ_NHERF-like"/>
    <property type="match status" value="1"/>
</dbReference>
<dbReference type="InterPro" id="IPR051067">
    <property type="entry name" value="NHER"/>
</dbReference>
<dbReference type="InterPro" id="IPR001478">
    <property type="entry name" value="PDZ"/>
</dbReference>
<dbReference type="GO" id="GO:0016324">
    <property type="term" value="C:apical plasma membrane"/>
    <property type="evidence" value="ECO:0007669"/>
    <property type="project" value="TreeGrafter"/>
</dbReference>
<evidence type="ECO:0000259" key="3">
    <source>
        <dbReference type="PROSITE" id="PS50106"/>
    </source>
</evidence>
<protein>
    <submittedName>
        <fullName evidence="5">Membrane-associated guanylate kinase, WW and PDZ domain-containing protein 2-like</fullName>
    </submittedName>
</protein>
<dbReference type="PANTHER" id="PTHR14191">
    <property type="entry name" value="PDZ DOMAIN CONTAINING PROTEIN"/>
    <property type="match status" value="1"/>
</dbReference>
<proteinExistence type="predicted"/>
<evidence type="ECO:0000256" key="1">
    <source>
        <dbReference type="ARBA" id="ARBA00022737"/>
    </source>
</evidence>
<dbReference type="SMART" id="SM00228">
    <property type="entry name" value="PDZ"/>
    <property type="match status" value="2"/>
</dbReference>
<dbReference type="RefSeq" id="XP_029655044.1">
    <property type="nucleotide sequence ID" value="XM_029799184.1"/>
</dbReference>
<evidence type="ECO:0000256" key="2">
    <source>
        <dbReference type="SAM" id="MobiDB-lite"/>
    </source>
</evidence>
<evidence type="ECO:0000313" key="5">
    <source>
        <dbReference type="RefSeq" id="XP_029655044.1"/>
    </source>
</evidence>
<dbReference type="GO" id="GO:0043495">
    <property type="term" value="F:protein-membrane adaptor activity"/>
    <property type="evidence" value="ECO:0007669"/>
    <property type="project" value="TreeGrafter"/>
</dbReference>
<organism evidence="4 5">
    <name type="scientific">Octopus sinensis</name>
    <name type="common">East Asian common octopus</name>
    <dbReference type="NCBI Taxonomy" id="2607531"/>
    <lineage>
        <taxon>Eukaryota</taxon>
        <taxon>Metazoa</taxon>
        <taxon>Spiralia</taxon>
        <taxon>Lophotrochozoa</taxon>
        <taxon>Mollusca</taxon>
        <taxon>Cephalopoda</taxon>
        <taxon>Coleoidea</taxon>
        <taxon>Octopodiformes</taxon>
        <taxon>Octopoda</taxon>
        <taxon>Incirrata</taxon>
        <taxon>Octopodidae</taxon>
        <taxon>Octopus</taxon>
    </lineage>
</organism>
<feature type="compositionally biased region" description="Low complexity" evidence="2">
    <location>
        <begin position="124"/>
        <end position="140"/>
    </location>
</feature>
<dbReference type="Proteomes" id="UP000515154">
    <property type="component" value="Unplaced"/>
</dbReference>
<keyword evidence="1" id="KW-0677">Repeat</keyword>
<evidence type="ECO:0000313" key="4">
    <source>
        <dbReference type="Proteomes" id="UP000515154"/>
    </source>
</evidence>
<dbReference type="AlphaFoldDB" id="A0A6P7TS24"/>
<dbReference type="Pfam" id="PF00595">
    <property type="entry name" value="PDZ"/>
    <property type="match status" value="2"/>
</dbReference>
<dbReference type="KEGG" id="osn:115228639"/>
<dbReference type="Gene3D" id="2.30.42.10">
    <property type="match status" value="2"/>
</dbReference>
<sequence length="317" mass="35982">MISTLKSVNIEIDVNQPDKRLGFFIQTQQEDNSHNVMNIISDGAAERAGLRVGDRIVMVNGEDAINLSHAKLIKKIKKSKLTVSLQVNRDESLRTPLISTPQSPEVEEPNVQSEQEIEEPIPNEPVQEQVQNEPQEEPIQQEIQNETQNEIIQEEIQNTLPENTVPEQPLQDEDTIQVPEQAVSPSYTVRECTIRMNGSETYGFSITYSQNSPRHVISTVIEDSPAYNARVRNEDIVIEVNRSNVQDETHEQVVARVRNGPSEITLLLVDPVSWSYYTDNGIEISNQMPSIEYFTNIVEGLLIYGLLKMWNILEYAD</sequence>
<dbReference type="SUPFAM" id="SSF50156">
    <property type="entry name" value="PDZ domain-like"/>
    <property type="match status" value="2"/>
</dbReference>
<reference evidence="5" key="1">
    <citation type="submission" date="2025-08" db="UniProtKB">
        <authorList>
            <consortium name="RefSeq"/>
        </authorList>
    </citation>
    <scope>IDENTIFICATION</scope>
</reference>
<accession>A0A6P7TS24</accession>
<keyword evidence="4" id="KW-1185">Reference proteome</keyword>
<dbReference type="PANTHER" id="PTHR14191:SF3">
    <property type="entry name" value="NA(+)_H(+) EXCHANGE REGULATORY COFACTOR-LIKE PROTEIN NRFL-1"/>
    <property type="match status" value="1"/>
</dbReference>
<dbReference type="InterPro" id="IPR036034">
    <property type="entry name" value="PDZ_sf"/>
</dbReference>
<feature type="domain" description="PDZ" evidence="3">
    <location>
        <begin position="9"/>
        <end position="91"/>
    </location>
</feature>
<name>A0A6P7TS24_9MOLL</name>